<feature type="compositionally biased region" description="Polar residues" evidence="2">
    <location>
        <begin position="1179"/>
        <end position="1200"/>
    </location>
</feature>
<feature type="compositionally biased region" description="Polar residues" evidence="2">
    <location>
        <begin position="764"/>
        <end position="781"/>
    </location>
</feature>
<dbReference type="GO" id="GO:0008270">
    <property type="term" value="F:zinc ion binding"/>
    <property type="evidence" value="ECO:0007669"/>
    <property type="project" value="UniProtKB-KW"/>
</dbReference>
<dbReference type="Proteomes" id="UP000230066">
    <property type="component" value="Unassembled WGS sequence"/>
</dbReference>
<feature type="compositionally biased region" description="Polar residues" evidence="2">
    <location>
        <begin position="571"/>
        <end position="596"/>
    </location>
</feature>
<feature type="region of interest" description="Disordered" evidence="2">
    <location>
        <begin position="877"/>
        <end position="897"/>
    </location>
</feature>
<gene>
    <name evidence="4" type="ORF">D915_004657</name>
</gene>
<feature type="region of interest" description="Disordered" evidence="2">
    <location>
        <begin position="764"/>
        <end position="827"/>
    </location>
</feature>
<feature type="region of interest" description="Disordered" evidence="2">
    <location>
        <begin position="248"/>
        <end position="267"/>
    </location>
</feature>
<feature type="compositionally biased region" description="Polar residues" evidence="2">
    <location>
        <begin position="806"/>
        <end position="827"/>
    </location>
</feature>
<dbReference type="EMBL" id="JXXN02001586">
    <property type="protein sequence ID" value="THD24464.1"/>
    <property type="molecule type" value="Genomic_DNA"/>
</dbReference>
<dbReference type="GO" id="GO:0005634">
    <property type="term" value="C:nucleus"/>
    <property type="evidence" value="ECO:0007669"/>
    <property type="project" value="TreeGrafter"/>
</dbReference>
<name>A0A4E0RDU2_FASHE</name>
<feature type="region of interest" description="Disordered" evidence="2">
    <location>
        <begin position="1136"/>
        <end position="1236"/>
    </location>
</feature>
<dbReference type="GO" id="GO:0007507">
    <property type="term" value="P:heart development"/>
    <property type="evidence" value="ECO:0007669"/>
    <property type="project" value="TreeGrafter"/>
</dbReference>
<keyword evidence="1" id="KW-0479">Metal-binding</keyword>
<dbReference type="InterPro" id="IPR013087">
    <property type="entry name" value="Znf_C2H2_type"/>
</dbReference>
<evidence type="ECO:0000256" key="2">
    <source>
        <dbReference type="SAM" id="MobiDB-lite"/>
    </source>
</evidence>
<feature type="compositionally biased region" description="Polar residues" evidence="2">
    <location>
        <begin position="249"/>
        <end position="260"/>
    </location>
</feature>
<dbReference type="PROSITE" id="PS50157">
    <property type="entry name" value="ZINC_FINGER_C2H2_2"/>
    <property type="match status" value="1"/>
</dbReference>
<feature type="region of interest" description="Disordered" evidence="2">
    <location>
        <begin position="553"/>
        <end position="596"/>
    </location>
</feature>
<dbReference type="GO" id="GO:0030154">
    <property type="term" value="P:cell differentiation"/>
    <property type="evidence" value="ECO:0007669"/>
    <property type="project" value="TreeGrafter"/>
</dbReference>
<feature type="region of interest" description="Disordered" evidence="2">
    <location>
        <begin position="1006"/>
        <end position="1027"/>
    </location>
</feature>
<proteinExistence type="predicted"/>
<keyword evidence="1" id="KW-0862">Zinc</keyword>
<feature type="region of interest" description="Disordered" evidence="2">
    <location>
        <begin position="391"/>
        <end position="420"/>
    </location>
</feature>
<evidence type="ECO:0000313" key="4">
    <source>
        <dbReference type="EMBL" id="THD24464.1"/>
    </source>
</evidence>
<dbReference type="GO" id="GO:0045944">
    <property type="term" value="P:positive regulation of transcription by RNA polymerase II"/>
    <property type="evidence" value="ECO:0007669"/>
    <property type="project" value="TreeGrafter"/>
</dbReference>
<feature type="domain" description="C2H2-type" evidence="3">
    <location>
        <begin position="334"/>
        <end position="361"/>
    </location>
</feature>
<feature type="compositionally biased region" description="Low complexity" evidence="2">
    <location>
        <begin position="553"/>
        <end position="568"/>
    </location>
</feature>
<dbReference type="InterPro" id="IPR036236">
    <property type="entry name" value="Znf_C2H2_sf"/>
</dbReference>
<evidence type="ECO:0000259" key="3">
    <source>
        <dbReference type="PROSITE" id="PS50157"/>
    </source>
</evidence>
<dbReference type="SUPFAM" id="SSF57667">
    <property type="entry name" value="beta-beta-alpha zinc fingers"/>
    <property type="match status" value="1"/>
</dbReference>
<protein>
    <recommendedName>
        <fullName evidence="3">C2H2-type domain-containing protein</fullName>
    </recommendedName>
</protein>
<feature type="region of interest" description="Disordered" evidence="2">
    <location>
        <begin position="1060"/>
        <end position="1096"/>
    </location>
</feature>
<keyword evidence="5" id="KW-1185">Reference proteome</keyword>
<sequence>MSAVGIKTDAAAPRSDDCTAKVCVSTKLVKPKDEELLVDNGLDSCLNTARSELRCESSSRTSITTTNNMNTSVCVLPSIPVTPSGATQTNLGRVSDAGNILKTLPRESCLTPQLNYIPPGLHCQLANSGDFLEVCASGRFAAGHVWGPYLIHLTAECRQRLRTADDQNPSFSFNIAVKNDGLVADPHAIVLGEEHTWIKLLYESGLRSPTGKNANLDLLIDPTSKTITLVVTTEIAADDPLRGTLRIRTANSTSPTQRNDPGSVGVLSSLGSGNGSINVKPAVHLSPGSHSSSSPVSAATTGLGVVTASGASGVSSTGTISTTVGSVVGPKRDKKCTYCGIPFSNLDTLNAHMTHYCSRRPQISHVPGAASSVTASNAISSSAVALDSGITTTSGASKSSGSSSGSRSGGSKRPVSQNGTATLVTTGNLSLVNELSAYTGQLPLFAGISFDKLNALSALAGPLGADVLSTHLDYADLPASLLQSVFPATFYSAEISGSGTGSGNVGGSNVSVTSPGGGVVADTSGGHDQANTIRASVAATMLPYLTRLLPPSSSATLSAPMTSTSTAPKSEISSSQSTKLSDNSSIQTGNAIKSTTNTYNQQVDLDHGEKRPTTQPSVPTESSLPEICHASTILSERLISSPLYCNGCQRFFASGQLYSCHLQMSYRLLKTGDSGVISSASSKECADRKIDNDTGNDNAFHLATAASRLGLVLAAPLVTTNGIHYVPVHPSCGTQFEQINNNPSSNANSSLHHPYSHVAHLSQANATGQKQSSQAVNTSCHTPKHCSSGVHSTKSARDFSAPVDHGSTSVKPETVNPSSSVKQSTVVQNAPSKILDLSRTPQTMISSIPDLGRDAPLPPLAFQTDQATPADASTLTQLPISSGLSGSPGAGSMMSSSPAASSIEFSPYANLLQIFTQLMTTGTAESNEPEASGALNLSQLMAQLYSTSSLYGPLAAAITSPANSVLPTLPSSTSATTPASSTPLIPFFTPFWLAQGHDGPLGGLAGSPRTTSRVSQTPPTSPIRDPKLGANPIGLLASMHSSHLSGNSIITGRAELNASGKSAKTSGTVNSIATPASGQTTLPNQTSPTGSPESPSCRPFLCTYCQTRFQAYTTYMAHQDIYCQARREALKNIRVSSDANSTSSGNSSSNAPVPVTGSSSPTSFLSNKRRRIHSPGLITDTSKQLDANISTRCSLPSPNTSSASGGSGDDDPEVSSLSGVKSDSSTVRRVRFDDASSSAPAELSESSCLSSGLQWEVCGSTELRCSACGYVGQTARGMKMHKRLHDCNGTVSR</sequence>
<dbReference type="InterPro" id="IPR039746">
    <property type="entry name" value="FOG"/>
</dbReference>
<dbReference type="SMART" id="SM00355">
    <property type="entry name" value="ZnF_C2H2"/>
    <property type="match status" value="3"/>
</dbReference>
<evidence type="ECO:0000256" key="1">
    <source>
        <dbReference type="PROSITE-ProRule" id="PRU00042"/>
    </source>
</evidence>
<dbReference type="PANTHER" id="PTHR12958">
    <property type="entry name" value="FRIEND OF GATA2-RELATED"/>
    <property type="match status" value="1"/>
</dbReference>
<organism evidence="4 5">
    <name type="scientific">Fasciola hepatica</name>
    <name type="common">Liver fluke</name>
    <dbReference type="NCBI Taxonomy" id="6192"/>
    <lineage>
        <taxon>Eukaryota</taxon>
        <taxon>Metazoa</taxon>
        <taxon>Spiralia</taxon>
        <taxon>Lophotrochozoa</taxon>
        <taxon>Platyhelminthes</taxon>
        <taxon>Trematoda</taxon>
        <taxon>Digenea</taxon>
        <taxon>Plagiorchiida</taxon>
        <taxon>Echinostomata</taxon>
        <taxon>Echinostomatoidea</taxon>
        <taxon>Fasciolidae</taxon>
        <taxon>Fasciola</taxon>
    </lineage>
</organism>
<reference evidence="4" key="1">
    <citation type="submission" date="2019-03" db="EMBL/GenBank/DDBJ databases">
        <title>Improved annotation for the trematode Fasciola hepatica.</title>
        <authorList>
            <person name="Choi Y.-J."/>
            <person name="Martin J."/>
            <person name="Mitreva M."/>
        </authorList>
    </citation>
    <scope>NUCLEOTIDE SEQUENCE [LARGE SCALE GENOMIC DNA]</scope>
</reference>
<dbReference type="GO" id="GO:0061629">
    <property type="term" value="F:RNA polymerase II-specific DNA-binding transcription factor binding"/>
    <property type="evidence" value="ECO:0007669"/>
    <property type="project" value="InterPro"/>
</dbReference>
<dbReference type="GO" id="GO:0000122">
    <property type="term" value="P:negative regulation of transcription by RNA polymerase II"/>
    <property type="evidence" value="ECO:0007669"/>
    <property type="project" value="TreeGrafter"/>
</dbReference>
<feature type="compositionally biased region" description="Low complexity" evidence="2">
    <location>
        <begin position="1214"/>
        <end position="1227"/>
    </location>
</feature>
<comment type="caution">
    <text evidence="4">The sequence shown here is derived from an EMBL/GenBank/DDBJ whole genome shotgun (WGS) entry which is preliminary data.</text>
</comment>
<evidence type="ECO:0000313" key="5">
    <source>
        <dbReference type="Proteomes" id="UP000230066"/>
    </source>
</evidence>
<feature type="compositionally biased region" description="Low complexity" evidence="2">
    <location>
        <begin position="1136"/>
        <end position="1163"/>
    </location>
</feature>
<dbReference type="PANTHER" id="PTHR12958:SF3">
    <property type="entry name" value="ZINC FINGER PROTEIN USH"/>
    <property type="match status" value="1"/>
</dbReference>
<feature type="compositionally biased region" description="Polar residues" evidence="2">
    <location>
        <begin position="1008"/>
        <end position="1018"/>
    </location>
</feature>
<feature type="compositionally biased region" description="Polar residues" evidence="2">
    <location>
        <begin position="1060"/>
        <end position="1094"/>
    </location>
</feature>
<accession>A0A4E0RDU2</accession>
<keyword evidence="1" id="KW-0863">Zinc-finger</keyword>
<feature type="compositionally biased region" description="Low complexity" evidence="2">
    <location>
        <begin position="878"/>
        <end position="897"/>
    </location>
</feature>
<feature type="compositionally biased region" description="Low complexity" evidence="2">
    <location>
        <begin position="391"/>
        <end position="411"/>
    </location>
</feature>